<reference evidence="11" key="2">
    <citation type="submission" date="2021-04" db="EMBL/GenBank/DDBJ databases">
        <authorList>
            <person name="Gilroy R."/>
        </authorList>
    </citation>
    <scope>NUCLEOTIDE SEQUENCE</scope>
    <source>
        <strain evidence="11">ChiSxjej3B15-572</strain>
    </source>
</reference>
<dbReference type="AlphaFoldDB" id="A0A9D1VIS8"/>
<dbReference type="Pfam" id="PF00398">
    <property type="entry name" value="RrnaAD"/>
    <property type="match status" value="1"/>
</dbReference>
<sequence length="296" mass="32837">MAKSAIGSSSRTKEIMRQYGLRAKKGFGQNFLTDQSILQNIVSAAEIGKDDNVIEIGPGIGALTEQLALAAGQVVGLEIDVDLLPVLKDVLEPYHNVKILHQDVLKADLPTLIQQEFDHPEAPIKVVANLPYYITSPILMGLLNSPVDWDCICVMMQREVADRLVAKVGTKQYGSLTLAIEMSMDAEMAFGVSRHSFVPEPNVDSAIVTLHRRRQPLPVAPFDCDKILSLIKICFAHRRKNLGNNLKALSGKDTDKKNAVLKVLDELRIDSRIRPEQLTLEKFIQLGNALHDHDLY</sequence>
<keyword evidence="5 8" id="KW-0949">S-adenosyl-L-methionine</keyword>
<comment type="similarity">
    <text evidence="8">Belongs to the class I-like SAM-binding methyltransferase superfamily. rRNA adenine N(6)-methyltransferase family. RsmA subfamily.</text>
</comment>
<feature type="binding site" evidence="8 9">
    <location>
        <position position="30"/>
    </location>
    <ligand>
        <name>S-adenosyl-L-methionine</name>
        <dbReference type="ChEBI" id="CHEBI:59789"/>
    </ligand>
</feature>
<evidence type="ECO:0000256" key="3">
    <source>
        <dbReference type="ARBA" id="ARBA00022603"/>
    </source>
</evidence>
<protein>
    <recommendedName>
        <fullName evidence="8">Ribosomal RNA small subunit methyltransferase A</fullName>
        <ecNumber evidence="8">2.1.1.182</ecNumber>
    </recommendedName>
    <alternativeName>
        <fullName evidence="8">16S rRNA (adenine(1518)-N(6)/adenine(1519)-N(6))-dimethyltransferase</fullName>
    </alternativeName>
    <alternativeName>
        <fullName evidence="8">16S rRNA dimethyladenosine transferase</fullName>
    </alternativeName>
    <alternativeName>
        <fullName evidence="8">16S rRNA dimethylase</fullName>
    </alternativeName>
    <alternativeName>
        <fullName evidence="8">S-adenosylmethionine-6-N', N'-adenosyl(rRNA) dimethyltransferase</fullName>
    </alternativeName>
</protein>
<comment type="catalytic activity">
    <reaction evidence="8">
        <text>adenosine(1518)/adenosine(1519) in 16S rRNA + 4 S-adenosyl-L-methionine = N(6)-dimethyladenosine(1518)/N(6)-dimethyladenosine(1519) in 16S rRNA + 4 S-adenosyl-L-homocysteine + 4 H(+)</text>
        <dbReference type="Rhea" id="RHEA:19609"/>
        <dbReference type="Rhea" id="RHEA-COMP:10232"/>
        <dbReference type="Rhea" id="RHEA-COMP:10233"/>
        <dbReference type="ChEBI" id="CHEBI:15378"/>
        <dbReference type="ChEBI" id="CHEBI:57856"/>
        <dbReference type="ChEBI" id="CHEBI:59789"/>
        <dbReference type="ChEBI" id="CHEBI:74411"/>
        <dbReference type="ChEBI" id="CHEBI:74493"/>
        <dbReference type="EC" id="2.1.1.182"/>
    </reaction>
</comment>
<dbReference type="PROSITE" id="PS51689">
    <property type="entry name" value="SAM_RNA_A_N6_MT"/>
    <property type="match status" value="1"/>
</dbReference>
<dbReference type="PANTHER" id="PTHR11727">
    <property type="entry name" value="DIMETHYLADENOSINE TRANSFERASE"/>
    <property type="match status" value="1"/>
</dbReference>
<feature type="binding site" evidence="8 9">
    <location>
        <position position="32"/>
    </location>
    <ligand>
        <name>S-adenosyl-L-methionine</name>
        <dbReference type="ChEBI" id="CHEBI:59789"/>
    </ligand>
</feature>
<dbReference type="Gene3D" id="3.40.50.150">
    <property type="entry name" value="Vaccinia Virus protein VP39"/>
    <property type="match status" value="1"/>
</dbReference>
<dbReference type="SUPFAM" id="SSF53335">
    <property type="entry name" value="S-adenosyl-L-methionine-dependent methyltransferases"/>
    <property type="match status" value="1"/>
</dbReference>
<feature type="domain" description="Ribosomal RNA adenine methylase transferase N-terminal" evidence="10">
    <location>
        <begin position="37"/>
        <end position="214"/>
    </location>
</feature>
<dbReference type="InterPro" id="IPR020596">
    <property type="entry name" value="rRNA_Ade_Mease_Trfase_CS"/>
</dbReference>
<dbReference type="GO" id="GO:0005829">
    <property type="term" value="C:cytosol"/>
    <property type="evidence" value="ECO:0007669"/>
    <property type="project" value="TreeGrafter"/>
</dbReference>
<evidence type="ECO:0000256" key="2">
    <source>
        <dbReference type="ARBA" id="ARBA00022552"/>
    </source>
</evidence>
<reference evidence="11" key="1">
    <citation type="journal article" date="2021" name="PeerJ">
        <title>Extensive microbial diversity within the chicken gut microbiome revealed by metagenomics and culture.</title>
        <authorList>
            <person name="Gilroy R."/>
            <person name="Ravi A."/>
            <person name="Getino M."/>
            <person name="Pursley I."/>
            <person name="Horton D.L."/>
            <person name="Alikhan N.F."/>
            <person name="Baker D."/>
            <person name="Gharbi K."/>
            <person name="Hall N."/>
            <person name="Watson M."/>
            <person name="Adriaenssens E.M."/>
            <person name="Foster-Nyarko E."/>
            <person name="Jarju S."/>
            <person name="Secka A."/>
            <person name="Antonio M."/>
            <person name="Oren A."/>
            <person name="Chaudhuri R.R."/>
            <person name="La Ragione R."/>
            <person name="Hildebrand F."/>
            <person name="Pallen M.J."/>
        </authorList>
    </citation>
    <scope>NUCLEOTIDE SEQUENCE</scope>
    <source>
        <strain evidence="11">ChiSxjej3B15-572</strain>
    </source>
</reference>
<feature type="binding site" evidence="8 9">
    <location>
        <position position="57"/>
    </location>
    <ligand>
        <name>S-adenosyl-L-methionine</name>
        <dbReference type="ChEBI" id="CHEBI:59789"/>
    </ligand>
</feature>
<dbReference type="SMART" id="SM00650">
    <property type="entry name" value="rADc"/>
    <property type="match status" value="1"/>
</dbReference>
<accession>A0A9D1VIS8</accession>
<keyword evidence="1 8" id="KW-0963">Cytoplasm</keyword>
<dbReference type="GO" id="GO:0052910">
    <property type="term" value="F:23S rRNA (adenine(2085)-N(6))-dimethyltransferase activity"/>
    <property type="evidence" value="ECO:0007669"/>
    <property type="project" value="UniProtKB-EC"/>
</dbReference>
<name>A0A9D1VIS8_9LACO</name>
<dbReference type="InterPro" id="IPR001737">
    <property type="entry name" value="KsgA/Erm"/>
</dbReference>
<comment type="function">
    <text evidence="8">Specifically dimethylates two adjacent adenosines (A1518 and A1519) in the loop of a conserved hairpin near the 3'-end of 16S rRNA in the 30S particle. May play a critical role in biogenesis of 30S subunits.</text>
</comment>
<dbReference type="PROSITE" id="PS01131">
    <property type="entry name" value="RRNA_A_DIMETH"/>
    <property type="match status" value="1"/>
</dbReference>
<comment type="catalytic activity">
    <reaction evidence="7">
        <text>adenosine(2085) in 23S rRNA + 2 S-adenosyl-L-methionine = N(6)-dimethyladenosine(2085) in 23S rRNA + 2 S-adenosyl-L-homocysteine + 2 H(+)</text>
        <dbReference type="Rhea" id="RHEA:42784"/>
        <dbReference type="Rhea" id="RHEA-COMP:10237"/>
        <dbReference type="Rhea" id="RHEA-COMP:10238"/>
        <dbReference type="ChEBI" id="CHEBI:15378"/>
        <dbReference type="ChEBI" id="CHEBI:57856"/>
        <dbReference type="ChEBI" id="CHEBI:59789"/>
        <dbReference type="ChEBI" id="CHEBI:74411"/>
        <dbReference type="ChEBI" id="CHEBI:74493"/>
        <dbReference type="EC" id="2.1.1.184"/>
    </reaction>
</comment>
<proteinExistence type="inferred from homology"/>
<comment type="caution">
    <text evidence="11">The sequence shown here is derived from an EMBL/GenBank/DDBJ whole genome shotgun (WGS) entry which is preliminary data.</text>
</comment>
<dbReference type="InterPro" id="IPR020598">
    <property type="entry name" value="rRNA_Ade_methylase_Trfase_N"/>
</dbReference>
<evidence type="ECO:0000256" key="5">
    <source>
        <dbReference type="ARBA" id="ARBA00022691"/>
    </source>
</evidence>
<dbReference type="GO" id="GO:0003723">
    <property type="term" value="F:RNA binding"/>
    <property type="evidence" value="ECO:0007669"/>
    <property type="project" value="UniProtKB-UniRule"/>
</dbReference>
<dbReference type="EMBL" id="DXFH01000019">
    <property type="protein sequence ID" value="HIX35683.1"/>
    <property type="molecule type" value="Genomic_DNA"/>
</dbReference>
<evidence type="ECO:0000256" key="1">
    <source>
        <dbReference type="ARBA" id="ARBA00022490"/>
    </source>
</evidence>
<dbReference type="GO" id="GO:0052908">
    <property type="term" value="F:16S rRNA (adenine(1518)-N(6)/adenine(1519)-N(6))-dimethyltransferase activity"/>
    <property type="evidence" value="ECO:0007669"/>
    <property type="project" value="UniProtKB-EC"/>
</dbReference>
<feature type="binding site" evidence="8 9">
    <location>
        <position position="78"/>
    </location>
    <ligand>
        <name>S-adenosyl-L-methionine</name>
        <dbReference type="ChEBI" id="CHEBI:59789"/>
    </ligand>
</feature>
<dbReference type="InterPro" id="IPR011530">
    <property type="entry name" value="rRNA_adenine_dimethylase"/>
</dbReference>
<dbReference type="PANTHER" id="PTHR11727:SF7">
    <property type="entry name" value="DIMETHYLADENOSINE TRANSFERASE-RELATED"/>
    <property type="match status" value="1"/>
</dbReference>
<comment type="subcellular location">
    <subcellularLocation>
        <location evidence="8">Cytoplasm</location>
    </subcellularLocation>
</comment>
<gene>
    <name evidence="8 11" type="primary">rsmA</name>
    <name evidence="8" type="synonym">ksgA</name>
    <name evidence="11" type="ORF">H9856_04720</name>
</gene>
<dbReference type="NCBIfam" id="TIGR00755">
    <property type="entry name" value="ksgA"/>
    <property type="match status" value="1"/>
</dbReference>
<keyword evidence="2 8" id="KW-0698">rRNA processing</keyword>
<dbReference type="Proteomes" id="UP000824231">
    <property type="component" value="Unassembled WGS sequence"/>
</dbReference>
<dbReference type="InterPro" id="IPR023165">
    <property type="entry name" value="rRNA_Ade_diMease-like_C"/>
</dbReference>
<evidence type="ECO:0000256" key="4">
    <source>
        <dbReference type="ARBA" id="ARBA00022679"/>
    </source>
</evidence>
<organism evidence="11 12">
    <name type="scientific">Candidatus Limosilactobacillus merdigallinarum</name>
    <dbReference type="NCBI Taxonomy" id="2838652"/>
    <lineage>
        <taxon>Bacteria</taxon>
        <taxon>Bacillati</taxon>
        <taxon>Bacillota</taxon>
        <taxon>Bacilli</taxon>
        <taxon>Lactobacillales</taxon>
        <taxon>Lactobacillaceae</taxon>
        <taxon>Limosilactobacillus</taxon>
    </lineage>
</organism>
<dbReference type="CDD" id="cd02440">
    <property type="entry name" value="AdoMet_MTases"/>
    <property type="match status" value="1"/>
</dbReference>
<evidence type="ECO:0000256" key="9">
    <source>
        <dbReference type="PROSITE-ProRule" id="PRU01026"/>
    </source>
</evidence>
<keyword evidence="4 8" id="KW-0808">Transferase</keyword>
<evidence type="ECO:0000313" key="12">
    <source>
        <dbReference type="Proteomes" id="UP000824231"/>
    </source>
</evidence>
<dbReference type="Gene3D" id="1.10.8.100">
    <property type="entry name" value="Ribosomal RNA adenine dimethylase-like, domain 2"/>
    <property type="match status" value="1"/>
</dbReference>
<feature type="binding site" evidence="8 9">
    <location>
        <position position="129"/>
    </location>
    <ligand>
        <name>S-adenosyl-L-methionine</name>
        <dbReference type="ChEBI" id="CHEBI:59789"/>
    </ligand>
</feature>
<evidence type="ECO:0000259" key="10">
    <source>
        <dbReference type="SMART" id="SM00650"/>
    </source>
</evidence>
<dbReference type="FunFam" id="3.40.50.150:FF:000023">
    <property type="entry name" value="Ribosomal RNA small subunit methyltransferase A"/>
    <property type="match status" value="1"/>
</dbReference>
<dbReference type="HAMAP" id="MF_00607">
    <property type="entry name" value="16SrRNA_methyltr_A"/>
    <property type="match status" value="1"/>
</dbReference>
<evidence type="ECO:0000256" key="8">
    <source>
        <dbReference type="HAMAP-Rule" id="MF_00607"/>
    </source>
</evidence>
<evidence type="ECO:0000256" key="7">
    <source>
        <dbReference type="ARBA" id="ARBA00049167"/>
    </source>
</evidence>
<feature type="binding site" evidence="8 9">
    <location>
        <position position="103"/>
    </location>
    <ligand>
        <name>S-adenosyl-L-methionine</name>
        <dbReference type="ChEBI" id="CHEBI:59789"/>
    </ligand>
</feature>
<dbReference type="InterPro" id="IPR029063">
    <property type="entry name" value="SAM-dependent_MTases_sf"/>
</dbReference>
<dbReference type="EC" id="2.1.1.182" evidence="8"/>
<evidence type="ECO:0000313" key="11">
    <source>
        <dbReference type="EMBL" id="HIX35683.1"/>
    </source>
</evidence>
<keyword evidence="6 8" id="KW-0694">RNA-binding</keyword>
<evidence type="ECO:0000256" key="6">
    <source>
        <dbReference type="ARBA" id="ARBA00022884"/>
    </source>
</evidence>
<keyword evidence="3 8" id="KW-0489">Methyltransferase</keyword>